<organism evidence="1 2">
    <name type="scientific">Panagrolaimus sp. JU765</name>
    <dbReference type="NCBI Taxonomy" id="591449"/>
    <lineage>
        <taxon>Eukaryota</taxon>
        <taxon>Metazoa</taxon>
        <taxon>Ecdysozoa</taxon>
        <taxon>Nematoda</taxon>
        <taxon>Chromadorea</taxon>
        <taxon>Rhabditida</taxon>
        <taxon>Tylenchina</taxon>
        <taxon>Panagrolaimomorpha</taxon>
        <taxon>Panagrolaimoidea</taxon>
        <taxon>Panagrolaimidae</taxon>
        <taxon>Panagrolaimus</taxon>
    </lineage>
</organism>
<sequence>MNLFSVCLLLASLQLVQSHSDEIKSLPGLNFDINFKHYSGFLNASETRVLHYWFVESQNDPEKDPLMFWFNGGPGCSSLLGLLTELGPYFVNDDGVTLRKNPNSWNKFASIVFLESPYGVGYSYKTGEEDTSSSDDISAKENYAAIQHFFKLHPKFQNHPTYIFGESYAGIYVPMLALEIIEGSTPINLQGIGIGNGLVKSDIDTVFPFYYWHGMIDESNWQGLQSACCGSYANACNYSSDGECQEWKWKSLSQLRGINVYDIIRDCAMSTERMNADLSHIWPKMKMNEPKTDDDDDDLVKVPCVDEHAMQKYMNNDKVKKALNIPENVTYHWKFCRNLIYGRRYSDVSEFVKKIVDVGVKVLLYYGDTDAVCNFLMGQTFANELGLPLWKKKSPWFYNKQVAGFSTVYEGLTFLTVKGVGHMAPQWKPAETAYAVEEFLRYPFKTEV</sequence>
<dbReference type="WBParaSite" id="JU765_v2.g8168.t1">
    <property type="protein sequence ID" value="JU765_v2.g8168.t1"/>
    <property type="gene ID" value="JU765_v2.g8168"/>
</dbReference>
<reference evidence="2" key="1">
    <citation type="submission" date="2022-11" db="UniProtKB">
        <authorList>
            <consortium name="WormBaseParasite"/>
        </authorList>
    </citation>
    <scope>IDENTIFICATION</scope>
</reference>
<protein>
    <submittedName>
        <fullName evidence="2">Carboxypeptidase</fullName>
    </submittedName>
</protein>
<evidence type="ECO:0000313" key="1">
    <source>
        <dbReference type="Proteomes" id="UP000887576"/>
    </source>
</evidence>
<proteinExistence type="predicted"/>
<evidence type="ECO:0000313" key="2">
    <source>
        <dbReference type="WBParaSite" id="JU765_v2.g8168.t1"/>
    </source>
</evidence>
<dbReference type="Proteomes" id="UP000887576">
    <property type="component" value="Unplaced"/>
</dbReference>
<accession>A0AC34RM70</accession>
<name>A0AC34RM70_9BILA</name>